<dbReference type="Pfam" id="PF13439">
    <property type="entry name" value="Glyco_transf_4"/>
    <property type="match status" value="1"/>
</dbReference>
<dbReference type="PANTHER" id="PTHR45947:SF3">
    <property type="entry name" value="SULFOQUINOVOSYL TRANSFERASE SQD2"/>
    <property type="match status" value="1"/>
</dbReference>
<dbReference type="Gene3D" id="3.40.50.2000">
    <property type="entry name" value="Glycogen Phosphorylase B"/>
    <property type="match status" value="2"/>
</dbReference>
<dbReference type="InterPro" id="IPR050194">
    <property type="entry name" value="Glycosyltransferase_grp1"/>
</dbReference>
<evidence type="ECO:0000256" key="2">
    <source>
        <dbReference type="ARBA" id="ARBA00022679"/>
    </source>
</evidence>
<accession>A0A8J3C8D0</accession>
<name>A0A8J3C8D0_9ACTN</name>
<dbReference type="Proteomes" id="UP000656042">
    <property type="component" value="Unassembled WGS sequence"/>
</dbReference>
<dbReference type="GO" id="GO:1901137">
    <property type="term" value="P:carbohydrate derivative biosynthetic process"/>
    <property type="evidence" value="ECO:0007669"/>
    <property type="project" value="UniProtKB-ARBA"/>
</dbReference>
<keyword evidence="6" id="KW-1185">Reference proteome</keyword>
<dbReference type="InterPro" id="IPR028098">
    <property type="entry name" value="Glyco_trans_4-like_N"/>
</dbReference>
<protein>
    <submittedName>
        <fullName evidence="5">Glycosyl transferase</fullName>
    </submittedName>
</protein>
<dbReference type="PANTHER" id="PTHR45947">
    <property type="entry name" value="SULFOQUINOVOSYL TRANSFERASE SQD2"/>
    <property type="match status" value="1"/>
</dbReference>
<sequence>MDPAARGVAAAQLMTGLLADRSVAVVHEWFSAVGGSENMFTEIAALVPHAVRHVLWVEPGVDAPELRQTWLAHTPLCRSKALALPVMPLVWRTAGRPAPDVVISSSHAFAHTVKFGPPQRTRHVSYVHTPARYVWSPGFDSRGANPLLRPVRRLLQEADVRGGRHVHAYAANSLEVRDRIRRFWHRDAEVIHPPVDVEFYGAAPLGHSRDYLLGVGRWIPYKRFDLMIEIAEAAGRPLVLAGSGPCEAALRRRAGGAVRFEPQPSRDRLRELYAGAAALLYPAHEDFGIVPVEAQACGTPVLGLRRGGLRETVVEGETGFLVDATDPAAYARLVPRLSELDPQRIRRHAAGFGRARFRERMSQWVRDVTG</sequence>
<proteinExistence type="predicted"/>
<dbReference type="Pfam" id="PF00534">
    <property type="entry name" value="Glycos_transf_1"/>
    <property type="match status" value="1"/>
</dbReference>
<comment type="caution">
    <text evidence="5">The sequence shown here is derived from an EMBL/GenBank/DDBJ whole genome shotgun (WGS) entry which is preliminary data.</text>
</comment>
<reference evidence="5" key="1">
    <citation type="journal article" date="2014" name="Int. J. Syst. Evol. Microbiol.">
        <title>Complete genome sequence of Corynebacterium casei LMG S-19264T (=DSM 44701T), isolated from a smear-ripened cheese.</title>
        <authorList>
            <consortium name="US DOE Joint Genome Institute (JGI-PGF)"/>
            <person name="Walter F."/>
            <person name="Albersmeier A."/>
            <person name="Kalinowski J."/>
            <person name="Ruckert C."/>
        </authorList>
    </citation>
    <scope>NUCLEOTIDE SEQUENCE</scope>
    <source>
        <strain evidence="5">CGMCC 4.7299</strain>
    </source>
</reference>
<gene>
    <name evidence="5" type="ORF">GCM10012284_62620</name>
</gene>
<evidence type="ECO:0000256" key="1">
    <source>
        <dbReference type="ARBA" id="ARBA00022676"/>
    </source>
</evidence>
<evidence type="ECO:0000313" key="6">
    <source>
        <dbReference type="Proteomes" id="UP000656042"/>
    </source>
</evidence>
<evidence type="ECO:0000259" key="4">
    <source>
        <dbReference type="Pfam" id="PF13439"/>
    </source>
</evidence>
<evidence type="ECO:0000313" key="5">
    <source>
        <dbReference type="EMBL" id="GGL19549.1"/>
    </source>
</evidence>
<reference evidence="5" key="2">
    <citation type="submission" date="2020-09" db="EMBL/GenBank/DDBJ databases">
        <authorList>
            <person name="Sun Q."/>
            <person name="Zhou Y."/>
        </authorList>
    </citation>
    <scope>NUCLEOTIDE SEQUENCE</scope>
    <source>
        <strain evidence="5">CGMCC 4.7299</strain>
    </source>
</reference>
<keyword evidence="1" id="KW-0328">Glycosyltransferase</keyword>
<feature type="domain" description="Glycosyltransferase subfamily 4-like N-terminal" evidence="4">
    <location>
        <begin position="33"/>
        <end position="198"/>
    </location>
</feature>
<dbReference type="RefSeq" id="WP_229716332.1">
    <property type="nucleotide sequence ID" value="NZ_BMMX01000068.1"/>
</dbReference>
<dbReference type="AlphaFoldDB" id="A0A8J3C8D0"/>
<dbReference type="SUPFAM" id="SSF53756">
    <property type="entry name" value="UDP-Glycosyltransferase/glycogen phosphorylase"/>
    <property type="match status" value="1"/>
</dbReference>
<dbReference type="EMBL" id="BMMX01000068">
    <property type="protein sequence ID" value="GGL19549.1"/>
    <property type="molecule type" value="Genomic_DNA"/>
</dbReference>
<organism evidence="5 6">
    <name type="scientific">Mangrovihabitans endophyticus</name>
    <dbReference type="NCBI Taxonomy" id="1751298"/>
    <lineage>
        <taxon>Bacteria</taxon>
        <taxon>Bacillati</taxon>
        <taxon>Actinomycetota</taxon>
        <taxon>Actinomycetes</taxon>
        <taxon>Micromonosporales</taxon>
        <taxon>Micromonosporaceae</taxon>
        <taxon>Mangrovihabitans</taxon>
    </lineage>
</organism>
<dbReference type="InterPro" id="IPR001296">
    <property type="entry name" value="Glyco_trans_1"/>
</dbReference>
<evidence type="ECO:0000259" key="3">
    <source>
        <dbReference type="Pfam" id="PF00534"/>
    </source>
</evidence>
<keyword evidence="2 5" id="KW-0808">Transferase</keyword>
<dbReference type="GO" id="GO:0016757">
    <property type="term" value="F:glycosyltransferase activity"/>
    <property type="evidence" value="ECO:0007669"/>
    <property type="project" value="UniProtKB-KW"/>
</dbReference>
<feature type="domain" description="Glycosyl transferase family 1" evidence="3">
    <location>
        <begin position="209"/>
        <end position="344"/>
    </location>
</feature>